<evidence type="ECO:0000256" key="2">
    <source>
        <dbReference type="SAM" id="SignalP"/>
    </source>
</evidence>
<accession>A0A6C0NUK5</accession>
<evidence type="ECO:0000313" key="3">
    <source>
        <dbReference type="EMBL" id="QHW29880.1"/>
    </source>
</evidence>
<keyword evidence="2" id="KW-0732">Signal</keyword>
<dbReference type="EMBL" id="CP048286">
    <property type="protein sequence ID" value="QHW29880.1"/>
    <property type="molecule type" value="Genomic_DNA"/>
</dbReference>
<dbReference type="KEGG" id="prz:GZH47_02890"/>
<dbReference type="AlphaFoldDB" id="A0A6C0NUK5"/>
<dbReference type="RefSeq" id="WP_162638449.1">
    <property type="nucleotide sequence ID" value="NZ_CP048286.1"/>
</dbReference>
<dbReference type="PROSITE" id="PS51257">
    <property type="entry name" value="PROKAR_LIPOPROTEIN"/>
    <property type="match status" value="1"/>
</dbReference>
<gene>
    <name evidence="3" type="ORF">GZH47_02890</name>
</gene>
<organism evidence="3 4">
    <name type="scientific">Paenibacillus rhizovicinus</name>
    <dbReference type="NCBI Taxonomy" id="2704463"/>
    <lineage>
        <taxon>Bacteria</taxon>
        <taxon>Bacillati</taxon>
        <taxon>Bacillota</taxon>
        <taxon>Bacilli</taxon>
        <taxon>Bacillales</taxon>
        <taxon>Paenibacillaceae</taxon>
        <taxon>Paenibacillus</taxon>
    </lineage>
</organism>
<evidence type="ECO:0000313" key="4">
    <source>
        <dbReference type="Proteomes" id="UP000479114"/>
    </source>
</evidence>
<feature type="chain" id="PRO_5025578695" description="Lipoprotein" evidence="2">
    <location>
        <begin position="25"/>
        <end position="159"/>
    </location>
</feature>
<dbReference type="Proteomes" id="UP000479114">
    <property type="component" value="Chromosome"/>
</dbReference>
<feature type="region of interest" description="Disordered" evidence="1">
    <location>
        <begin position="25"/>
        <end position="51"/>
    </location>
</feature>
<reference evidence="3 4" key="1">
    <citation type="submission" date="2020-02" db="EMBL/GenBank/DDBJ databases">
        <title>Paenibacillus sp. nov., isolated from rhizosphere soil of tomato.</title>
        <authorList>
            <person name="Weon H.-Y."/>
            <person name="Lee S.A."/>
        </authorList>
    </citation>
    <scope>NUCLEOTIDE SEQUENCE [LARGE SCALE GENOMIC DNA]</scope>
    <source>
        <strain evidence="3 4">14171R-81</strain>
    </source>
</reference>
<name>A0A6C0NUK5_9BACL</name>
<protein>
    <recommendedName>
        <fullName evidence="5">Lipoprotein</fullName>
    </recommendedName>
</protein>
<feature type="signal peptide" evidence="2">
    <location>
        <begin position="1"/>
        <end position="24"/>
    </location>
</feature>
<evidence type="ECO:0000256" key="1">
    <source>
        <dbReference type="SAM" id="MobiDB-lite"/>
    </source>
</evidence>
<evidence type="ECO:0008006" key="5">
    <source>
        <dbReference type="Google" id="ProtNLM"/>
    </source>
</evidence>
<sequence length="159" mass="17107">MRRHVWFPLFLCLVVLGLAGCSSATSRDGTPAPESAVPVTSVSWTPDRHPPMPEMTINGRPAEMDLVSYSWCPPEGKGSCTSIELSIATAIMTHASAGSKLDVKQPDGAKTCTLLNEDKGFTGDPYVVPGTKGVYHYSIHCDWTSNQGKSTYSFAIEVV</sequence>
<keyword evidence="4" id="KW-1185">Reference proteome</keyword>
<proteinExistence type="predicted"/>